<organism evidence="1 2">
    <name type="scientific">Citrus sinensis</name>
    <name type="common">Sweet orange</name>
    <name type="synonym">Citrus aurantium var. sinensis</name>
    <dbReference type="NCBI Taxonomy" id="2711"/>
    <lineage>
        <taxon>Eukaryota</taxon>
        <taxon>Viridiplantae</taxon>
        <taxon>Streptophyta</taxon>
        <taxon>Embryophyta</taxon>
        <taxon>Tracheophyta</taxon>
        <taxon>Spermatophyta</taxon>
        <taxon>Magnoliopsida</taxon>
        <taxon>eudicotyledons</taxon>
        <taxon>Gunneridae</taxon>
        <taxon>Pentapetalae</taxon>
        <taxon>rosids</taxon>
        <taxon>malvids</taxon>
        <taxon>Sapindales</taxon>
        <taxon>Rutaceae</taxon>
        <taxon>Aurantioideae</taxon>
        <taxon>Citrus</taxon>
    </lineage>
</organism>
<dbReference type="Proteomes" id="UP000027120">
    <property type="component" value="Unassembled WGS sequence"/>
</dbReference>
<gene>
    <name evidence="1" type="ORF">CISIN_1g035181mg</name>
</gene>
<protein>
    <submittedName>
        <fullName evidence="1">Uncharacterized protein</fullName>
    </submittedName>
</protein>
<dbReference type="EMBL" id="KK784958">
    <property type="protein sequence ID" value="KDO57733.1"/>
    <property type="molecule type" value="Genomic_DNA"/>
</dbReference>
<reference evidence="1 2" key="1">
    <citation type="submission" date="2014-04" db="EMBL/GenBank/DDBJ databases">
        <authorList>
            <consortium name="International Citrus Genome Consortium"/>
            <person name="Gmitter F."/>
            <person name="Chen C."/>
            <person name="Farmerie W."/>
            <person name="Harkins T."/>
            <person name="Desany B."/>
            <person name="Mohiuddin M."/>
            <person name="Kodira C."/>
            <person name="Borodovsky M."/>
            <person name="Lomsadze A."/>
            <person name="Burns P."/>
            <person name="Jenkins J."/>
            <person name="Prochnik S."/>
            <person name="Shu S."/>
            <person name="Chapman J."/>
            <person name="Pitluck S."/>
            <person name="Schmutz J."/>
            <person name="Rokhsar D."/>
        </authorList>
    </citation>
    <scope>NUCLEOTIDE SEQUENCE</scope>
</reference>
<evidence type="ECO:0000313" key="1">
    <source>
        <dbReference type="EMBL" id="KDO57733.1"/>
    </source>
</evidence>
<accession>A0A067ERM0</accession>
<proteinExistence type="predicted"/>
<dbReference type="AlphaFoldDB" id="A0A067ERM0"/>
<dbReference type="SMR" id="A0A067ERM0"/>
<dbReference type="STRING" id="2711.A0A067ERM0"/>
<dbReference type="eggNOG" id="ENOG502QR36">
    <property type="taxonomic scope" value="Eukaryota"/>
</dbReference>
<evidence type="ECO:0000313" key="2">
    <source>
        <dbReference type="Proteomes" id="UP000027120"/>
    </source>
</evidence>
<dbReference type="PaxDb" id="2711-XP_006475547.1"/>
<sequence length="71" mass="7604">MESWVPLMDIFLNDRTPETKASLWLQQSFGATATSSSSTSSPITAGSLIAMLTKPCNVTVDDSYSSPTTKT</sequence>
<name>A0A067ERM0_CITSI</name>
<keyword evidence="2" id="KW-1185">Reference proteome</keyword>